<keyword evidence="3" id="KW-1185">Reference proteome</keyword>
<dbReference type="Proteomes" id="UP000612899">
    <property type="component" value="Unassembled WGS sequence"/>
</dbReference>
<evidence type="ECO:0000256" key="1">
    <source>
        <dbReference type="SAM" id="MobiDB-lite"/>
    </source>
</evidence>
<name>A0A8J3QGW5_9ACTN</name>
<evidence type="ECO:0000313" key="3">
    <source>
        <dbReference type="Proteomes" id="UP000612899"/>
    </source>
</evidence>
<gene>
    <name evidence="2" type="ORF">Rhe02_84480</name>
</gene>
<dbReference type="AlphaFoldDB" id="A0A8J3QGW5"/>
<organism evidence="2 3">
    <name type="scientific">Rhizocola hellebori</name>
    <dbReference type="NCBI Taxonomy" id="1392758"/>
    <lineage>
        <taxon>Bacteria</taxon>
        <taxon>Bacillati</taxon>
        <taxon>Actinomycetota</taxon>
        <taxon>Actinomycetes</taxon>
        <taxon>Micromonosporales</taxon>
        <taxon>Micromonosporaceae</taxon>
        <taxon>Rhizocola</taxon>
    </lineage>
</organism>
<comment type="caution">
    <text evidence="2">The sequence shown here is derived from an EMBL/GenBank/DDBJ whole genome shotgun (WGS) entry which is preliminary data.</text>
</comment>
<proteinExistence type="predicted"/>
<protein>
    <submittedName>
        <fullName evidence="2">Uncharacterized protein</fullName>
    </submittedName>
</protein>
<accession>A0A8J3QGW5</accession>
<evidence type="ECO:0000313" key="2">
    <source>
        <dbReference type="EMBL" id="GIH10381.1"/>
    </source>
</evidence>
<dbReference type="EMBL" id="BONY01000093">
    <property type="protein sequence ID" value="GIH10381.1"/>
    <property type="molecule type" value="Genomic_DNA"/>
</dbReference>
<reference evidence="2" key="1">
    <citation type="submission" date="2021-01" db="EMBL/GenBank/DDBJ databases">
        <title>Whole genome shotgun sequence of Rhizocola hellebori NBRC 109834.</title>
        <authorList>
            <person name="Komaki H."/>
            <person name="Tamura T."/>
        </authorList>
    </citation>
    <scope>NUCLEOTIDE SEQUENCE</scope>
    <source>
        <strain evidence="2">NBRC 109834</strain>
    </source>
</reference>
<sequence length="106" mass="11817">MGRYHSHPDNADGQPAPTRVQLFSGKDRAYSAEHGDGYLITPNGQILKEVPPGRLSESERRRFPTAGCPSCENKEYLAMDTGAYNRRVANVEGRPWHRSSSREDTG</sequence>
<feature type="region of interest" description="Disordered" evidence="1">
    <location>
        <begin position="42"/>
        <end position="67"/>
    </location>
</feature>